<proteinExistence type="predicted"/>
<dbReference type="PANTHER" id="PTHR38440:SF1">
    <property type="entry name" value="UPF0398 PROTEIN SPR0331"/>
    <property type="match status" value="1"/>
</dbReference>
<dbReference type="AlphaFoldDB" id="A0A8J6M213"/>
<organism evidence="1 2">
    <name type="scientific">Flintibacter faecis</name>
    <dbReference type="NCBI Taxonomy" id="2763047"/>
    <lineage>
        <taxon>Bacteria</taxon>
        <taxon>Bacillati</taxon>
        <taxon>Bacillota</taxon>
        <taxon>Clostridia</taxon>
        <taxon>Eubacteriales</taxon>
        <taxon>Flintibacter</taxon>
    </lineage>
</organism>
<dbReference type="Proteomes" id="UP000602260">
    <property type="component" value="Unassembled WGS sequence"/>
</dbReference>
<dbReference type="RefSeq" id="WP_186879029.1">
    <property type="nucleotide sequence ID" value="NZ_JACOPN010000008.1"/>
</dbReference>
<evidence type="ECO:0000313" key="2">
    <source>
        <dbReference type="Proteomes" id="UP000602260"/>
    </source>
</evidence>
<protein>
    <submittedName>
        <fullName evidence="1">DUF1273 family protein</fullName>
    </submittedName>
</protein>
<dbReference type="Pfam" id="PF06908">
    <property type="entry name" value="YpsA"/>
    <property type="match status" value="1"/>
</dbReference>
<gene>
    <name evidence="1" type="ORF">H8S55_11170</name>
</gene>
<dbReference type="EMBL" id="JACOPN010000008">
    <property type="protein sequence ID" value="MBC5717869.1"/>
    <property type="molecule type" value="Genomic_DNA"/>
</dbReference>
<keyword evidence="2" id="KW-1185">Reference proteome</keyword>
<dbReference type="Gene3D" id="3.40.50.450">
    <property type="match status" value="1"/>
</dbReference>
<dbReference type="SUPFAM" id="SSF102405">
    <property type="entry name" value="MCP/YpsA-like"/>
    <property type="match status" value="1"/>
</dbReference>
<sequence length="184" mass="21199">MEKEYRCAIIGQHPMRFPWGFDEEDTQCRRMKLELAQCIMELRQCGVTEFQVACDPGVGLYAGEIVNITKQNDEAMRLVCVTPFEEQATKWTPQLRERYFDMLADCTDLSCIDYQEKPNAQFLAYQRIIKQSDMLVAVYDPELASGSAEDKAMAYALALGKPTLLIHSNTWKKKWLNVVKREGE</sequence>
<reference evidence="1" key="1">
    <citation type="submission" date="2020-08" db="EMBL/GenBank/DDBJ databases">
        <title>Genome public.</title>
        <authorList>
            <person name="Liu C."/>
            <person name="Sun Q."/>
        </authorList>
    </citation>
    <scope>NUCLEOTIDE SEQUENCE</scope>
    <source>
        <strain evidence="1">BX5</strain>
    </source>
</reference>
<comment type="caution">
    <text evidence="1">The sequence shown here is derived from an EMBL/GenBank/DDBJ whole genome shotgun (WGS) entry which is preliminary data.</text>
</comment>
<dbReference type="InterPro" id="IPR010697">
    <property type="entry name" value="YspA"/>
</dbReference>
<name>A0A8J6M213_9FIRM</name>
<accession>A0A8J6M213</accession>
<dbReference type="PANTHER" id="PTHR38440">
    <property type="entry name" value="UPF0398 PROTEIN YPSA"/>
    <property type="match status" value="1"/>
</dbReference>
<evidence type="ECO:0000313" key="1">
    <source>
        <dbReference type="EMBL" id="MBC5717869.1"/>
    </source>
</evidence>